<accession>A0ACB8G6T6</accession>
<keyword evidence="2" id="KW-1185">Reference proteome</keyword>
<proteinExistence type="predicted"/>
<name>A0ACB8G6T6_9SAUR</name>
<dbReference type="EMBL" id="CM037614">
    <property type="protein sequence ID" value="KAH8015364.1"/>
    <property type="molecule type" value="Genomic_DNA"/>
</dbReference>
<organism evidence="1 2">
    <name type="scientific">Sphaerodactylus townsendi</name>
    <dbReference type="NCBI Taxonomy" id="933632"/>
    <lineage>
        <taxon>Eukaryota</taxon>
        <taxon>Metazoa</taxon>
        <taxon>Chordata</taxon>
        <taxon>Craniata</taxon>
        <taxon>Vertebrata</taxon>
        <taxon>Euteleostomi</taxon>
        <taxon>Lepidosauria</taxon>
        <taxon>Squamata</taxon>
        <taxon>Bifurcata</taxon>
        <taxon>Gekkota</taxon>
        <taxon>Sphaerodactylidae</taxon>
        <taxon>Sphaerodactylus</taxon>
    </lineage>
</organism>
<reference evidence="1" key="1">
    <citation type="submission" date="2021-08" db="EMBL/GenBank/DDBJ databases">
        <title>The first chromosome-level gecko genome reveals the dynamic sex chromosomes of Neotropical dwarf geckos (Sphaerodactylidae: Sphaerodactylus).</title>
        <authorList>
            <person name="Pinto B.J."/>
            <person name="Keating S.E."/>
            <person name="Gamble T."/>
        </authorList>
    </citation>
    <scope>NUCLEOTIDE SEQUENCE</scope>
    <source>
        <strain evidence="1">TG3544</strain>
    </source>
</reference>
<comment type="caution">
    <text evidence="1">The sequence shown here is derived from an EMBL/GenBank/DDBJ whole genome shotgun (WGS) entry which is preliminary data.</text>
</comment>
<dbReference type="Proteomes" id="UP000827872">
    <property type="component" value="Linkage Group LG01"/>
</dbReference>
<gene>
    <name evidence="1" type="primary">DCAF8_2</name>
    <name evidence="1" type="ORF">K3G42_003042</name>
</gene>
<evidence type="ECO:0000313" key="2">
    <source>
        <dbReference type="Proteomes" id="UP000827872"/>
    </source>
</evidence>
<protein>
    <submittedName>
        <fullName evidence="1">DDB1- and CUL4-associated factor 8</fullName>
    </submittedName>
</protein>
<sequence length="389" mass="42221">MVWSRPERHSLFPPGEGGGFQRGKKHMRERANSHEAICQRQGVAQMGKQRYPTEACPVAQRKCLVPPAGVFLRARKWASDLSLSLTGTRAPQIKAYPRGSAEEKDSDSMGDTGHYSITEESRDSAHRLTRRGGGRGGGGGGRGGPEVEVQHSHRAQCSAAPRPTDLDATQRPWRDWMASEATAPGAAALASRAGPAGEGSWAAAPLPARAPRGPWLAAAARLQCGLECHSRCVNTLHFNQPDAWLASGSDDRKVVVWDWVRRKPVLEFESGHKSNVFQAKFLPNSGDSTIAMWRLNARWVVELPPSAASSSQAGGLGHWPRHKLALEPDSPCTFLSAGEDAVVFTIDLRQDRPASKLVVTKEKEKKVGLYTTYVNLLTSHSSVCCGGQR</sequence>
<evidence type="ECO:0000313" key="1">
    <source>
        <dbReference type="EMBL" id="KAH8015364.1"/>
    </source>
</evidence>